<organism evidence="1 2">
    <name type="scientific">Coemansia nantahalensis</name>
    <dbReference type="NCBI Taxonomy" id="2789366"/>
    <lineage>
        <taxon>Eukaryota</taxon>
        <taxon>Fungi</taxon>
        <taxon>Fungi incertae sedis</taxon>
        <taxon>Zoopagomycota</taxon>
        <taxon>Kickxellomycotina</taxon>
        <taxon>Kickxellomycetes</taxon>
        <taxon>Kickxellales</taxon>
        <taxon>Kickxellaceae</taxon>
        <taxon>Coemansia</taxon>
    </lineage>
</organism>
<sequence>APPAVASSPTPRRARRPPTATSTTRPRHAAAPRSARRRTSWWLRASGTAMTTTCQTGATCARSRAPAGRATSPCARLCVRSLGPARPHSCS</sequence>
<feature type="non-terminal residue" evidence="1">
    <location>
        <position position="91"/>
    </location>
</feature>
<evidence type="ECO:0000313" key="2">
    <source>
        <dbReference type="Proteomes" id="UP001140234"/>
    </source>
</evidence>
<feature type="non-terminal residue" evidence="1">
    <location>
        <position position="1"/>
    </location>
</feature>
<reference evidence="1" key="1">
    <citation type="submission" date="2022-07" db="EMBL/GenBank/DDBJ databases">
        <title>Phylogenomic reconstructions and comparative analyses of Kickxellomycotina fungi.</title>
        <authorList>
            <person name="Reynolds N.K."/>
            <person name="Stajich J.E."/>
            <person name="Barry K."/>
            <person name="Grigoriev I.V."/>
            <person name="Crous P."/>
            <person name="Smith M.E."/>
        </authorList>
    </citation>
    <scope>NUCLEOTIDE SEQUENCE</scope>
    <source>
        <strain evidence="1">CBS 109366</strain>
    </source>
</reference>
<accession>A0ACC1JT46</accession>
<proteinExistence type="predicted"/>
<name>A0ACC1JT46_9FUNG</name>
<evidence type="ECO:0000313" key="1">
    <source>
        <dbReference type="EMBL" id="KAJ2766786.1"/>
    </source>
</evidence>
<keyword evidence="2" id="KW-1185">Reference proteome</keyword>
<dbReference type="EMBL" id="JANBUJ010001601">
    <property type="protein sequence ID" value="KAJ2766786.1"/>
    <property type="molecule type" value="Genomic_DNA"/>
</dbReference>
<gene>
    <name evidence="1" type="ORF">IWQ57_004223</name>
</gene>
<comment type="caution">
    <text evidence="1">The sequence shown here is derived from an EMBL/GenBank/DDBJ whole genome shotgun (WGS) entry which is preliminary data.</text>
</comment>
<protein>
    <submittedName>
        <fullName evidence="1">Uncharacterized protein</fullName>
    </submittedName>
</protein>
<dbReference type="Proteomes" id="UP001140234">
    <property type="component" value="Unassembled WGS sequence"/>
</dbReference>